<dbReference type="Proteomes" id="UP000315496">
    <property type="component" value="Chromosome 4"/>
</dbReference>
<accession>A0A4Z1T4J9</accession>
<feature type="region of interest" description="Disordered" evidence="1">
    <location>
        <begin position="722"/>
        <end position="745"/>
    </location>
</feature>
<evidence type="ECO:0000313" key="3">
    <source>
        <dbReference type="Proteomes" id="UP000315496"/>
    </source>
</evidence>
<feature type="compositionally biased region" description="Polar residues" evidence="1">
    <location>
        <begin position="576"/>
        <end position="586"/>
    </location>
</feature>
<protein>
    <submittedName>
        <fullName evidence="2">Uncharacterized protein</fullName>
    </submittedName>
</protein>
<sequence>MPKGFSRVILSRVADSLPLRIRFRFQMLSAETYAAGEEATSYMGVDVFARGLMKHLCYCRCARSIGLTCLMRQSEAVMYPLRYRYTPNLTSLSLVFDRAGNFEMFMAASLKAGKFETEPEKTLPKLRELNLCIIEKPTMTLKTSPLEAIPLRIRAQLEVLVYNCASDKSVLKILPDFESLRSLTLYVPEKADIKLLCLPPLPDLRKLIIYKAYFDSLELLGVLAANPGLEYLEVNALSIYIQNCDHFAVGKPNAADDPPGVESQLLQRETQSFSLDGLPQRLGLRHLIINSSDHIPLDHLSHLLRYCNLLSSVTINNSIYISRFFLRKNVLKDISRSHTQPTTADSPTQKDASVEECTTPGTEASPASSAAIRIPNDADLEAADIISPTISHRLPEYISSEIRQLAVLTGHETSAKASSLHYEMLDRTEKRCRLFQLASKTGGRHINAEPSAQYYRPDYLIMACPFPLTQPTVAYEQPRARWRHKRIRLHSQQELHDDSPDSDEGRPDVPGLSLDRSNLNPLSDEHSDNANVQVNGSRTRRSILFVGDYTSKTDSFPSTSLTDDQKDQSFRASLDTVETTRSTTSPKKQREGARYGSINNVSKKRGIRSTSCDTPNRCPPSHRIAQAIRSGGGLWGPSSTLGQSQAHNSSFGIPKPRSADLGISSALLSVYSEDTIVAPPKPPGTNPRLLFVCAASQEQSDSHPSSIGASCCLSETSKLTFPTTDHEEQSTSMPGRTGYTPERATPEGDIHANLESLVRNTDPYNTIGYSKENFMSGQTYTPRAPLSSLFLHASATPAEELDLREDHDDLSSETSTFLGVAGQAWRATSVPIIRRALHRRWAGAGVPNLSTNIFGSHDEAWETLIFSHRDDRSEWEEARDAMTLASLRTRIRQQRGRYEQFYLSLGYPSLRTDLVPMSLFHRVPSGMEVKGPKQLKAARFRSTYQALANVSEDSKYLIDNMQTREFQEHMKYYLKAIEPLFNPNLEEKPFYQTKTGNTPYIEKSLLLRQKLLNSAYGPGFRLESTGRPSGRRISECQIVDFFTANGKQPLEGIPSTGFLKALKKMIDLHDVQDVYDLPFNKTLLHQIHCRRFIDEKLKVPDIDAMVGRIIRPEELQEQDMLQSRLAKGKDALQECDDVTTDLSYTLNNTLLCNALLLYALSGEVRELHIPTVHLTIHEILFISRRFRNLRVLEIASLPTPTSSFKERLGAQLLREGEGTFSRLEVLALRKGYMIDPLFILHTFSRLRTLELENCVLLNTITNERAFDEQEDRPRYCLERFVLTESLSTERIVLRNFLLLVRETLTSVYLSRTRIPLYNLWRGRVIVMPRLQHVVFRNSIYDEPPDLSGYFRRYMGELGADRAGSLCLLDMLAVILCYPMLVSLCFAQQHTIDYGGVYEYFQCDVVMHALNVLQRYAEDNDLSFAHLRTVVLVGGLEGDLRVFVRELSKGCDIGRLTAFAARSLLPSDAPARLQGLDGRTAFGEQCALGLQGLSGTEQY</sequence>
<feature type="compositionally biased region" description="Basic and acidic residues" evidence="1">
    <location>
        <begin position="491"/>
        <end position="507"/>
    </location>
</feature>
<organism evidence="2 3">
    <name type="scientific">Giardia muris</name>
    <dbReference type="NCBI Taxonomy" id="5742"/>
    <lineage>
        <taxon>Eukaryota</taxon>
        <taxon>Metamonada</taxon>
        <taxon>Diplomonadida</taxon>
        <taxon>Hexamitidae</taxon>
        <taxon>Giardiinae</taxon>
        <taxon>Giardia</taxon>
    </lineage>
</organism>
<comment type="caution">
    <text evidence="2">The sequence shown here is derived from an EMBL/GenBank/DDBJ whole genome shotgun (WGS) entry which is preliminary data.</text>
</comment>
<dbReference type="EMBL" id="VDLU01000004">
    <property type="protein sequence ID" value="TNJ27361.1"/>
    <property type="molecule type" value="Genomic_DNA"/>
</dbReference>
<dbReference type="OrthoDB" id="10252459at2759"/>
<reference evidence="2 3" key="1">
    <citation type="submission" date="2019-05" db="EMBL/GenBank/DDBJ databases">
        <title>The compact genome of Giardia muris reveals important steps in the evolution of intestinal protozoan parasites.</title>
        <authorList>
            <person name="Xu F."/>
            <person name="Jimenez-Gonzalez A."/>
            <person name="Einarsson E."/>
            <person name="Astvaldsson A."/>
            <person name="Peirasmaki D."/>
            <person name="Eckmann L."/>
            <person name="Andersson J.O."/>
            <person name="Svard S.G."/>
            <person name="Jerlstrom-Hultqvist J."/>
        </authorList>
    </citation>
    <scope>NUCLEOTIDE SEQUENCE [LARGE SCALE GENOMIC DNA]</scope>
    <source>
        <strain evidence="2 3">Roberts-Thomson</strain>
    </source>
</reference>
<name>A0A4Z1T4J9_GIAMU</name>
<proteinExistence type="predicted"/>
<evidence type="ECO:0000313" key="2">
    <source>
        <dbReference type="EMBL" id="TNJ27361.1"/>
    </source>
</evidence>
<feature type="region of interest" description="Disordered" evidence="1">
    <location>
        <begin position="554"/>
        <end position="596"/>
    </location>
</feature>
<feature type="region of interest" description="Disordered" evidence="1">
    <location>
        <begin position="491"/>
        <end position="535"/>
    </location>
</feature>
<keyword evidence="3" id="KW-1185">Reference proteome</keyword>
<evidence type="ECO:0000256" key="1">
    <source>
        <dbReference type="SAM" id="MobiDB-lite"/>
    </source>
</evidence>
<dbReference type="VEuPathDB" id="GiardiaDB:GMRT_13870"/>
<feature type="region of interest" description="Disordered" evidence="1">
    <location>
        <begin position="336"/>
        <end position="369"/>
    </location>
</feature>
<gene>
    <name evidence="2" type="ORF">GMRT_13870</name>
</gene>
<feature type="compositionally biased region" description="Polar residues" evidence="1">
    <location>
        <begin position="337"/>
        <end position="351"/>
    </location>
</feature>